<evidence type="ECO:0000256" key="13">
    <source>
        <dbReference type="RuleBase" id="RU361129"/>
    </source>
</evidence>
<dbReference type="PANTHER" id="PTHR14043:SF4">
    <property type="entry name" value="HOMEOBOX PROTEIN CUT-LIKE 1"/>
    <property type="match status" value="1"/>
</dbReference>
<feature type="compositionally biased region" description="Basic and acidic residues" evidence="15">
    <location>
        <begin position="764"/>
        <end position="807"/>
    </location>
</feature>
<keyword evidence="8 11" id="KW-0371">Homeobox</keyword>
<evidence type="ECO:0000259" key="17">
    <source>
        <dbReference type="PROSITE" id="PS51042"/>
    </source>
</evidence>
<keyword evidence="5 13" id="KW-0805">Transcription regulation</keyword>
<feature type="coiled-coil region" evidence="14">
    <location>
        <begin position="112"/>
        <end position="355"/>
    </location>
</feature>
<evidence type="ECO:0000256" key="3">
    <source>
        <dbReference type="ARBA" id="ARBA00022553"/>
    </source>
</evidence>
<evidence type="ECO:0000256" key="10">
    <source>
        <dbReference type="ARBA" id="ARBA00023242"/>
    </source>
</evidence>
<organism evidence="18 19">
    <name type="scientific">Pipistrellus kuhlii</name>
    <name type="common">Kuhl's pipistrelle</name>
    <dbReference type="NCBI Taxonomy" id="59472"/>
    <lineage>
        <taxon>Eukaryota</taxon>
        <taxon>Metazoa</taxon>
        <taxon>Chordata</taxon>
        <taxon>Craniata</taxon>
        <taxon>Vertebrata</taxon>
        <taxon>Euteleostomi</taxon>
        <taxon>Mammalia</taxon>
        <taxon>Eutheria</taxon>
        <taxon>Laurasiatheria</taxon>
        <taxon>Chiroptera</taxon>
        <taxon>Yangochiroptera</taxon>
        <taxon>Vespertilionidae</taxon>
        <taxon>Pipistrellus</taxon>
    </lineage>
</organism>
<dbReference type="InterPro" id="IPR057476">
    <property type="entry name" value="Cux_N"/>
</dbReference>
<dbReference type="FunFam" id="1.10.260.40:FF:000004">
    <property type="entry name" value="Cut-like homeobox 1a"/>
    <property type="match status" value="2"/>
</dbReference>
<feature type="compositionally biased region" description="Low complexity" evidence="15">
    <location>
        <begin position="526"/>
        <end position="556"/>
    </location>
</feature>
<dbReference type="InterPro" id="IPR009057">
    <property type="entry name" value="Homeodomain-like_sf"/>
</dbReference>
<feature type="DNA-binding region" description="Homeobox" evidence="11">
    <location>
        <begin position="1195"/>
        <end position="1254"/>
    </location>
</feature>
<dbReference type="PROSITE" id="PS00027">
    <property type="entry name" value="HOMEOBOX_1"/>
    <property type="match status" value="1"/>
</dbReference>
<feature type="region of interest" description="Disordered" evidence="15">
    <location>
        <begin position="523"/>
        <end position="560"/>
    </location>
</feature>
<feature type="region of interest" description="Disordered" evidence="15">
    <location>
        <begin position="1163"/>
        <end position="1198"/>
    </location>
</feature>
<evidence type="ECO:0000256" key="1">
    <source>
        <dbReference type="ARBA" id="ARBA00004123"/>
    </source>
</evidence>
<dbReference type="GO" id="GO:0005634">
    <property type="term" value="C:nucleus"/>
    <property type="evidence" value="ECO:0007669"/>
    <property type="project" value="UniProtKB-SubCell"/>
</dbReference>
<feature type="region of interest" description="Disordered" evidence="15">
    <location>
        <begin position="987"/>
        <end position="1061"/>
    </location>
</feature>
<dbReference type="Gene3D" id="1.10.10.60">
    <property type="entry name" value="Homeodomain-like"/>
    <property type="match status" value="1"/>
</dbReference>
<feature type="compositionally biased region" description="Low complexity" evidence="15">
    <location>
        <begin position="1377"/>
        <end position="1391"/>
    </location>
</feature>
<feature type="compositionally biased region" description="Polar residues" evidence="15">
    <location>
        <begin position="646"/>
        <end position="656"/>
    </location>
</feature>
<evidence type="ECO:0000256" key="5">
    <source>
        <dbReference type="ARBA" id="ARBA00023015"/>
    </source>
</evidence>
<name>A0A7J7YX77_PIPKU</name>
<keyword evidence="19" id="KW-1185">Reference proteome</keyword>
<dbReference type="InterPro" id="IPR010982">
    <property type="entry name" value="Lambda_DNA-bd_dom_sf"/>
</dbReference>
<dbReference type="Pfam" id="PF00046">
    <property type="entry name" value="Homeodomain"/>
    <property type="match status" value="1"/>
</dbReference>
<feature type="compositionally biased region" description="Low complexity" evidence="15">
    <location>
        <begin position="1399"/>
        <end position="1419"/>
    </location>
</feature>
<keyword evidence="4" id="KW-0677">Repeat</keyword>
<dbReference type="PANTHER" id="PTHR14043">
    <property type="entry name" value="CCAAT DISPLACEMENT PROTEIN-RELATED"/>
    <property type="match status" value="1"/>
</dbReference>
<feature type="domain" description="CUT" evidence="17">
    <location>
        <begin position="1068"/>
        <end position="1155"/>
    </location>
</feature>
<dbReference type="EMBL" id="JACAGB010000004">
    <property type="protein sequence ID" value="KAF6366060.1"/>
    <property type="molecule type" value="Genomic_DNA"/>
</dbReference>
<feature type="region of interest" description="Disordered" evidence="15">
    <location>
        <begin position="1262"/>
        <end position="1442"/>
    </location>
</feature>
<comment type="subcellular location">
    <subcellularLocation>
        <location evidence="1 11 12">Nucleus</location>
    </subcellularLocation>
</comment>
<proteinExistence type="inferred from homology"/>
<feature type="domain" description="CUT" evidence="17">
    <location>
        <begin position="885"/>
        <end position="972"/>
    </location>
</feature>
<dbReference type="PROSITE" id="PS51042">
    <property type="entry name" value="CUT"/>
    <property type="match status" value="3"/>
</dbReference>
<comment type="similarity">
    <text evidence="2 13">Belongs to the CUT homeobox family.</text>
</comment>
<feature type="compositionally biased region" description="Basic and acidic residues" evidence="15">
    <location>
        <begin position="1325"/>
        <end position="1340"/>
    </location>
</feature>
<feature type="compositionally biased region" description="Polar residues" evidence="15">
    <location>
        <begin position="406"/>
        <end position="418"/>
    </location>
</feature>
<feature type="compositionally biased region" description="Polar residues" evidence="15">
    <location>
        <begin position="838"/>
        <end position="859"/>
    </location>
</feature>
<protein>
    <recommendedName>
        <fullName evidence="13">Homeobox protein cut-like</fullName>
    </recommendedName>
</protein>
<sequence length="1467" mass="160673">MAANVGSMFQYWKRFDLQQLQRELDATATVLANRQDESEQSRKRLIEQSREFKKNTPEDLRKQVAPLLKSFQGEIDALSKRSKEAEAAFLNVYKRLIDVPDPVPALDLGQQLQLKVQRLHDIETENQKLRETLEEYNKEFAEVKNQEVTIKALKEKIREYEQTLKNQAETIALEKEQKLQNDFAEKERKLQETQMSTTSKLEEAEHKVQTLQTALEKTRTELFDLKTKYDEEITAKADEIEMIMTDLERANQRAEVAQREAETLREQLSSANHSLQLASQIQKAPDVEQAIEVLTRSSLEVELAAKEREIAQLVEDVQRLQASLTKLRENSASQISQLEQQLSAKNSTLKQLEEKLKGQADYEEVKKELNILKSMEFAPSEGAGTQDASKPLEVLLLEKNRSLQSENASLRISNSDLSGSARRKGKDQPESRRPGPLPAPPPQLPRNMGEQASNTNGTHQFSPAGLTQDFFSSSLASPSLPLASTGKFALNSLLQRQLMQSFYSKAMQEAGSTSMIFSTGPYSTNSISSPSPLQQSPDVNGMAPSPSQSESAGSVSEGEEIDTAEIARQVKEQLIKHNIGQRIFGHYVLGLSQGSVSEILARPKPWNKLTVRGKEPFHKMKQFLSDEQNILALRSIQGRQRAEPAQPSSTSGSGNSDDAIRSILQQARREMEAQQAALDPALKPTPLAQTDIAILTPKLISTSPMSSVSSYPPLAISLKKPASAPDSSTPALPNPPALKKESQDAPGLDLQGATDPTPGALRHVKNELGRSGGWKDHWWSTVQPERKSNPPPEETKAEEPGSGKEKGGSSQARAERSQLQGPSSSSSEYWKEWPSAESPYSQSSELSMTGASRSETPQNSPLPSSPIVPLSKPTKPAVPPLTPEQYEVYMYQEVDTIELTRQVKEKLAKNGICQRIFGEKVLGLSQGSVSDMLSRPKPWSKLTQKGREPFIRMQLWLNGELGQGVLPVQGQQQGPVLHSVTSLQDPLQQGCVSSESTPKTSASCSPAPESPMSSSESVKSLTELVQQPCPPIETSKDGKPPEPSDPPASDSQPTTPLPLSGHSALSIQELVAMSPELDTYGITKRVKEVLTDNNLGQRLFGETILGLTQGSVSDLLARPKPWHKLSLKGREPFVRMQLWLNDPNNVEKLMDMKRMEKKAYMKRRHSSVSDSQPCEPPSVGIDYSQGASPQPQHQLKKPRVVLAPEEKEALKRAYQQKPYPSPKTIEELATQLNLKTSTVINWFHNYRSRIRRELFIEEIQAGSQGQAGASDSPSARSSRPAPSSEGDSCDGVEAAEGRGAADAEESGGPAAATKSQGGPAEAAAAEERGEEAPRPAEKPEPPPSGTQAPQDTDEGRPRAPPPPEGPLDGPRPVPNPAAAGEDAATSAAPGERPARARDAAPSSALPSTSAPAARRPSSLQSLFGLPEAAGRDSRDNPLRKKKAANLNSIIHRLEKAASREEPIEWEF</sequence>
<dbReference type="InterPro" id="IPR001356">
    <property type="entry name" value="HD"/>
</dbReference>
<dbReference type="Gene3D" id="1.10.260.40">
    <property type="entry name" value="lambda repressor-like DNA-binding domains"/>
    <property type="match status" value="3"/>
</dbReference>
<evidence type="ECO:0000259" key="16">
    <source>
        <dbReference type="PROSITE" id="PS50071"/>
    </source>
</evidence>
<evidence type="ECO:0000313" key="19">
    <source>
        <dbReference type="Proteomes" id="UP000558488"/>
    </source>
</evidence>
<evidence type="ECO:0000313" key="18">
    <source>
        <dbReference type="EMBL" id="KAF6366060.1"/>
    </source>
</evidence>
<dbReference type="SMART" id="SM00389">
    <property type="entry name" value="HOX"/>
    <property type="match status" value="1"/>
</dbReference>
<dbReference type="Pfam" id="PF02376">
    <property type="entry name" value="CUT"/>
    <property type="match status" value="3"/>
</dbReference>
<feature type="compositionally biased region" description="Polar residues" evidence="15">
    <location>
        <begin position="450"/>
        <end position="461"/>
    </location>
</feature>
<dbReference type="FunFam" id="1.10.10.60:FF:000116">
    <property type="entry name" value="Cut-like homeobox 2b"/>
    <property type="match status" value="1"/>
</dbReference>
<feature type="compositionally biased region" description="Basic and acidic residues" evidence="15">
    <location>
        <begin position="1429"/>
        <end position="1438"/>
    </location>
</feature>
<dbReference type="GO" id="GO:0000977">
    <property type="term" value="F:RNA polymerase II transcription regulatory region sequence-specific DNA binding"/>
    <property type="evidence" value="ECO:0007669"/>
    <property type="project" value="TreeGrafter"/>
</dbReference>
<evidence type="ECO:0000256" key="4">
    <source>
        <dbReference type="ARBA" id="ARBA00022737"/>
    </source>
</evidence>
<feature type="domain" description="CUT" evidence="17">
    <location>
        <begin position="552"/>
        <end position="639"/>
    </location>
</feature>
<evidence type="ECO:0000256" key="6">
    <source>
        <dbReference type="ARBA" id="ARBA00023054"/>
    </source>
</evidence>
<feature type="region of interest" description="Disordered" evidence="15">
    <location>
        <begin position="638"/>
        <end position="658"/>
    </location>
</feature>
<dbReference type="InterPro" id="IPR003350">
    <property type="entry name" value="CUT_dom"/>
</dbReference>
<keyword evidence="9 13" id="KW-0804">Transcription</keyword>
<evidence type="ECO:0000256" key="9">
    <source>
        <dbReference type="ARBA" id="ARBA00023163"/>
    </source>
</evidence>
<dbReference type="CDD" id="cd00086">
    <property type="entry name" value="homeodomain"/>
    <property type="match status" value="1"/>
</dbReference>
<keyword evidence="7 11" id="KW-0238">DNA-binding</keyword>
<dbReference type="Proteomes" id="UP000558488">
    <property type="component" value="Unassembled WGS sequence"/>
</dbReference>
<comment type="caution">
    <text evidence="18">The sequence shown here is derived from an EMBL/GenBank/DDBJ whole genome shotgun (WGS) entry which is preliminary data.</text>
</comment>
<feature type="compositionally biased region" description="Polar residues" evidence="15">
    <location>
        <begin position="987"/>
        <end position="1000"/>
    </location>
</feature>
<feature type="compositionally biased region" description="Low complexity" evidence="15">
    <location>
        <begin position="1269"/>
        <end position="1284"/>
    </location>
</feature>
<reference evidence="18 19" key="1">
    <citation type="journal article" date="2020" name="Nature">
        <title>Six reference-quality genomes reveal evolution of bat adaptations.</title>
        <authorList>
            <person name="Jebb D."/>
            <person name="Huang Z."/>
            <person name="Pippel M."/>
            <person name="Hughes G.M."/>
            <person name="Lavrichenko K."/>
            <person name="Devanna P."/>
            <person name="Winkler S."/>
            <person name="Jermiin L.S."/>
            <person name="Skirmuntt E.C."/>
            <person name="Katzourakis A."/>
            <person name="Burkitt-Gray L."/>
            <person name="Ray D.A."/>
            <person name="Sullivan K.A.M."/>
            <person name="Roscito J.G."/>
            <person name="Kirilenko B.M."/>
            <person name="Davalos L.M."/>
            <person name="Corthals A.P."/>
            <person name="Power M.L."/>
            <person name="Jones G."/>
            <person name="Ransome R.D."/>
            <person name="Dechmann D.K.N."/>
            <person name="Locatelli A.G."/>
            <person name="Puechmaille S.J."/>
            <person name="Fedrigo O."/>
            <person name="Jarvis E.D."/>
            <person name="Hiller M."/>
            <person name="Vernes S.C."/>
            <person name="Myers E.W."/>
            <person name="Teeling E.C."/>
        </authorList>
    </citation>
    <scope>NUCLEOTIDE SEQUENCE [LARGE SCALE GENOMIC DNA]</scope>
    <source>
        <strain evidence="18">MPipKuh1</strain>
        <tissue evidence="18">Flight muscle</tissue>
    </source>
</reference>
<feature type="region of interest" description="Disordered" evidence="15">
    <location>
        <begin position="406"/>
        <end position="465"/>
    </location>
</feature>
<feature type="compositionally biased region" description="Pro residues" evidence="15">
    <location>
        <begin position="435"/>
        <end position="444"/>
    </location>
</feature>
<dbReference type="FunFam" id="1.10.260.40:FF:000010">
    <property type="entry name" value="Cut-like homeobox 1a"/>
    <property type="match status" value="1"/>
</dbReference>
<dbReference type="GO" id="GO:0000981">
    <property type="term" value="F:DNA-binding transcription factor activity, RNA polymerase II-specific"/>
    <property type="evidence" value="ECO:0007669"/>
    <property type="project" value="InterPro"/>
</dbReference>
<keyword evidence="10 11" id="KW-0539">Nucleus</keyword>
<evidence type="ECO:0000256" key="2">
    <source>
        <dbReference type="ARBA" id="ARBA00008190"/>
    </source>
</evidence>
<dbReference type="SUPFAM" id="SSF46689">
    <property type="entry name" value="Homeodomain-like"/>
    <property type="match status" value="1"/>
</dbReference>
<keyword evidence="3" id="KW-0597">Phosphoprotein</keyword>
<evidence type="ECO:0000256" key="15">
    <source>
        <dbReference type="SAM" id="MobiDB-lite"/>
    </source>
</evidence>
<dbReference type="PROSITE" id="PS50071">
    <property type="entry name" value="HOMEOBOX_2"/>
    <property type="match status" value="1"/>
</dbReference>
<keyword evidence="6 14" id="KW-0175">Coiled coil</keyword>
<dbReference type="Pfam" id="PF25398">
    <property type="entry name" value="CUX1_N"/>
    <property type="match status" value="1"/>
</dbReference>
<dbReference type="InterPro" id="IPR017970">
    <property type="entry name" value="Homeobox_CS"/>
</dbReference>
<evidence type="ECO:0000256" key="14">
    <source>
        <dbReference type="SAM" id="Coils"/>
    </source>
</evidence>
<feature type="domain" description="Homeobox" evidence="16">
    <location>
        <begin position="1193"/>
        <end position="1253"/>
    </location>
</feature>
<dbReference type="SMART" id="SM01109">
    <property type="entry name" value="CUT"/>
    <property type="match status" value="3"/>
</dbReference>
<evidence type="ECO:0000256" key="11">
    <source>
        <dbReference type="PROSITE-ProRule" id="PRU00108"/>
    </source>
</evidence>
<evidence type="ECO:0000256" key="8">
    <source>
        <dbReference type="ARBA" id="ARBA00023155"/>
    </source>
</evidence>
<accession>A0A7J7YX77</accession>
<dbReference type="SUPFAM" id="SSF47413">
    <property type="entry name" value="lambda repressor-like DNA-binding domains"/>
    <property type="match status" value="3"/>
</dbReference>
<gene>
    <name evidence="18" type="ORF">mPipKuh1_003459</name>
</gene>
<feature type="region of interest" description="Disordered" evidence="15">
    <location>
        <begin position="720"/>
        <end position="879"/>
    </location>
</feature>
<evidence type="ECO:0000256" key="7">
    <source>
        <dbReference type="ARBA" id="ARBA00023125"/>
    </source>
</evidence>
<feature type="compositionally biased region" description="Low complexity" evidence="15">
    <location>
        <begin position="1001"/>
        <end position="1017"/>
    </location>
</feature>
<feature type="compositionally biased region" description="Low complexity" evidence="15">
    <location>
        <begin position="861"/>
        <end position="873"/>
    </location>
</feature>
<evidence type="ECO:0000256" key="12">
    <source>
        <dbReference type="RuleBase" id="RU000682"/>
    </source>
</evidence>
<feature type="compositionally biased region" description="Pro residues" evidence="15">
    <location>
        <begin position="1358"/>
        <end position="1375"/>
    </location>
</feature>